<accession>A0A9N7NZH6</accession>
<evidence type="ECO:0000313" key="4">
    <source>
        <dbReference type="Proteomes" id="UP001153555"/>
    </source>
</evidence>
<protein>
    <submittedName>
        <fullName evidence="3">HAT transposon superfamily protein</fullName>
    </submittedName>
</protein>
<dbReference type="InterPro" id="IPR012337">
    <property type="entry name" value="RNaseH-like_sf"/>
</dbReference>
<dbReference type="SUPFAM" id="SSF53098">
    <property type="entry name" value="Ribonuclease H-like"/>
    <property type="match status" value="1"/>
</dbReference>
<dbReference type="PANTHER" id="PTHR32166">
    <property type="entry name" value="OSJNBA0013A04.12 PROTEIN"/>
    <property type="match status" value="1"/>
</dbReference>
<evidence type="ECO:0000313" key="3">
    <source>
        <dbReference type="EMBL" id="CAA0839458.1"/>
    </source>
</evidence>
<reference evidence="3" key="1">
    <citation type="submission" date="2019-12" db="EMBL/GenBank/DDBJ databases">
        <authorList>
            <person name="Scholes J."/>
        </authorList>
    </citation>
    <scope>NUCLEOTIDE SEQUENCE</scope>
</reference>
<feature type="compositionally biased region" description="Basic and acidic residues" evidence="1">
    <location>
        <begin position="626"/>
        <end position="638"/>
    </location>
</feature>
<evidence type="ECO:0000256" key="1">
    <source>
        <dbReference type="SAM" id="MobiDB-lite"/>
    </source>
</evidence>
<feature type="region of interest" description="Disordered" evidence="1">
    <location>
        <begin position="626"/>
        <end position="657"/>
    </location>
</feature>
<dbReference type="Pfam" id="PF04937">
    <property type="entry name" value="DUF659"/>
    <property type="match status" value="1"/>
</dbReference>
<organism evidence="3 4">
    <name type="scientific">Striga hermonthica</name>
    <name type="common">Purple witchweed</name>
    <name type="synonym">Buchnera hermonthica</name>
    <dbReference type="NCBI Taxonomy" id="68872"/>
    <lineage>
        <taxon>Eukaryota</taxon>
        <taxon>Viridiplantae</taxon>
        <taxon>Streptophyta</taxon>
        <taxon>Embryophyta</taxon>
        <taxon>Tracheophyta</taxon>
        <taxon>Spermatophyta</taxon>
        <taxon>Magnoliopsida</taxon>
        <taxon>eudicotyledons</taxon>
        <taxon>Gunneridae</taxon>
        <taxon>Pentapetalae</taxon>
        <taxon>asterids</taxon>
        <taxon>lamiids</taxon>
        <taxon>Lamiales</taxon>
        <taxon>Orobanchaceae</taxon>
        <taxon>Buchnereae</taxon>
        <taxon>Striga</taxon>
    </lineage>
</organism>
<sequence>MATGLRVRKKIPNRATVLLCPDERRRTCPCCSEPRPWPAPLSDVLSPLLRPPTRRAPLLRPPTRIYRLKLHIAQKRGQVTPCPNATPENIARCRQAIEDSSKAKKARLTEQQEVRDNVTIDVPSDKEDETGLHEIGSSSQAVGPMDKFTKPLDASPSIIPFNAINNEEFDQMLEAVGRYGPGAKKPYQHELREKLLHEEEASSESHTGELIFDYVNSCIEKVGAENVVQVVTDNASNNMAAKNMLSVVRPNIFFSSCATHTINLMLEGIGKMKKFKSIVDQAKSLTIFIYAHHKTLSLMRKFTKKRDIIRPGVARFASNFLTLQSLYEKKDQLRMMSQRNEWEKINQVKKTAKGVQATATLVRPNFWNGVSLCLRVFEPLVKVLRMVDGDIKPSMAFLYGEILKAKEDIRVAVGNVDRSWTLYNSIIAIIDEKMKDRLDCPLHKAAYFLNPYYSYNDPTIFESEEVMDGFISAVETFYHGDYDKQNQVLNEDVHKFKDQVEHFSKKVALAGCKDFEFSPAKWWGNYGTQIHTSKRNRLTCERLEQQLVFVRFNNLHADKKKKAQKNKKMDPLLATEATHAQGWIVEGEDDEDADVEPVTGLTWKLIAETCGAKEVSKLRRSARLNETREIEDDVRSEHEEEQQAYEEEIEFESDQEDVVMTGYGEEEEIDD</sequence>
<keyword evidence="4" id="KW-1185">Reference proteome</keyword>
<name>A0A9N7NZH6_STRHE</name>
<gene>
    <name evidence="3" type="ORF">SHERM_06024</name>
</gene>
<dbReference type="AlphaFoldDB" id="A0A9N7NZH6"/>
<dbReference type="EMBL" id="CACSLK010031421">
    <property type="protein sequence ID" value="CAA0839458.1"/>
    <property type="molecule type" value="Genomic_DNA"/>
</dbReference>
<dbReference type="PANTHER" id="PTHR32166:SF74">
    <property type="entry name" value="OS05G0256350 PROTEIN"/>
    <property type="match status" value="1"/>
</dbReference>
<proteinExistence type="predicted"/>
<feature type="compositionally biased region" description="Acidic residues" evidence="1">
    <location>
        <begin position="639"/>
        <end position="657"/>
    </location>
</feature>
<dbReference type="Proteomes" id="UP001153555">
    <property type="component" value="Unassembled WGS sequence"/>
</dbReference>
<feature type="domain" description="DUF659" evidence="2">
    <location>
        <begin position="200"/>
        <end position="284"/>
    </location>
</feature>
<dbReference type="InterPro" id="IPR007021">
    <property type="entry name" value="DUF659"/>
</dbReference>
<comment type="caution">
    <text evidence="3">The sequence shown here is derived from an EMBL/GenBank/DDBJ whole genome shotgun (WGS) entry which is preliminary data.</text>
</comment>
<dbReference type="OrthoDB" id="2012664at2759"/>
<evidence type="ECO:0000259" key="2">
    <source>
        <dbReference type="Pfam" id="PF04937"/>
    </source>
</evidence>